<name>A0A4Y2C2I5_ARAVE</name>
<gene>
    <name evidence="12" type="primary">elp2_1</name>
    <name evidence="12" type="ORF">AVEN_38068_1</name>
</gene>
<dbReference type="InterPro" id="IPR015943">
    <property type="entry name" value="WD40/YVTN_repeat-like_dom_sf"/>
</dbReference>
<feature type="repeat" description="WD" evidence="11">
    <location>
        <begin position="125"/>
        <end position="163"/>
    </location>
</feature>
<evidence type="ECO:0000256" key="7">
    <source>
        <dbReference type="ARBA" id="ARBA00022574"/>
    </source>
</evidence>
<comment type="subcellular location">
    <subcellularLocation>
        <location evidence="2">Cytoplasm</location>
    </subcellularLocation>
    <subcellularLocation>
        <location evidence="1">Nucleus</location>
    </subcellularLocation>
</comment>
<dbReference type="SMART" id="SM00320">
    <property type="entry name" value="WD40"/>
    <property type="match status" value="2"/>
</dbReference>
<reference evidence="12 13" key="1">
    <citation type="journal article" date="2019" name="Sci. Rep.">
        <title>Orb-weaving spider Araneus ventricosus genome elucidates the spidroin gene catalogue.</title>
        <authorList>
            <person name="Kono N."/>
            <person name="Nakamura H."/>
            <person name="Ohtoshi R."/>
            <person name="Moran D.A.P."/>
            <person name="Shinohara A."/>
            <person name="Yoshida Y."/>
            <person name="Fujiwara M."/>
            <person name="Mori M."/>
            <person name="Tomita M."/>
            <person name="Arakawa K."/>
        </authorList>
    </citation>
    <scope>NUCLEOTIDE SEQUENCE [LARGE SCALE GENOMIC DNA]</scope>
</reference>
<keyword evidence="13" id="KW-1185">Reference proteome</keyword>
<feature type="non-terminal residue" evidence="12">
    <location>
        <position position="1"/>
    </location>
</feature>
<sequence length="193" mass="21185">AEDELLVTSADNTASLWKFNGTSFNLSCSLTGHTNVVQKGTGTYSPENGKLIIVTLSTDSSVKIWERNTSEVSCSQTISFGNGFGLDVKLASLNNDVIMALSIDDAKLHLYIQDNQGHFIPAVKLIGHEDWIQSIDILKDDNGDLMIATASQDTHIRMWKISSHLPENRCSTIDSMVLNVDATTFQSSFGMFH</sequence>
<evidence type="ECO:0000313" key="12">
    <source>
        <dbReference type="EMBL" id="GBL98313.1"/>
    </source>
</evidence>
<evidence type="ECO:0000256" key="3">
    <source>
        <dbReference type="ARBA" id="ARBA00005043"/>
    </source>
</evidence>
<dbReference type="AlphaFoldDB" id="A0A4Y2C2I5"/>
<evidence type="ECO:0000256" key="11">
    <source>
        <dbReference type="PROSITE-ProRule" id="PRU00221"/>
    </source>
</evidence>
<dbReference type="GO" id="GO:0005737">
    <property type="term" value="C:cytoplasm"/>
    <property type="evidence" value="ECO:0007669"/>
    <property type="project" value="UniProtKB-SubCell"/>
</dbReference>
<dbReference type="SUPFAM" id="SSF50978">
    <property type="entry name" value="WD40 repeat-like"/>
    <property type="match status" value="1"/>
</dbReference>
<dbReference type="PANTHER" id="PTHR44111">
    <property type="entry name" value="ELONGATOR COMPLEX PROTEIN 2"/>
    <property type="match status" value="1"/>
</dbReference>
<dbReference type="Gene3D" id="2.130.10.10">
    <property type="entry name" value="YVTN repeat-like/Quinoprotein amine dehydrogenase"/>
    <property type="match status" value="1"/>
</dbReference>
<organism evidence="12 13">
    <name type="scientific">Araneus ventricosus</name>
    <name type="common">Orbweaver spider</name>
    <name type="synonym">Epeira ventricosa</name>
    <dbReference type="NCBI Taxonomy" id="182803"/>
    <lineage>
        <taxon>Eukaryota</taxon>
        <taxon>Metazoa</taxon>
        <taxon>Ecdysozoa</taxon>
        <taxon>Arthropoda</taxon>
        <taxon>Chelicerata</taxon>
        <taxon>Arachnida</taxon>
        <taxon>Araneae</taxon>
        <taxon>Araneomorphae</taxon>
        <taxon>Entelegynae</taxon>
        <taxon>Araneoidea</taxon>
        <taxon>Araneidae</taxon>
        <taxon>Araneus</taxon>
    </lineage>
</organism>
<dbReference type="InterPro" id="IPR001680">
    <property type="entry name" value="WD40_rpt"/>
</dbReference>
<evidence type="ECO:0000256" key="8">
    <source>
        <dbReference type="ARBA" id="ARBA00022694"/>
    </source>
</evidence>
<keyword evidence="9" id="KW-0677">Repeat</keyword>
<evidence type="ECO:0000256" key="10">
    <source>
        <dbReference type="ARBA" id="ARBA00023242"/>
    </source>
</evidence>
<keyword evidence="8" id="KW-0819">tRNA processing</keyword>
<evidence type="ECO:0000256" key="1">
    <source>
        <dbReference type="ARBA" id="ARBA00004123"/>
    </source>
</evidence>
<keyword evidence="10" id="KW-0539">Nucleus</keyword>
<dbReference type="Pfam" id="PF00400">
    <property type="entry name" value="WD40"/>
    <property type="match status" value="2"/>
</dbReference>
<evidence type="ECO:0000313" key="13">
    <source>
        <dbReference type="Proteomes" id="UP000499080"/>
    </source>
</evidence>
<accession>A0A4Y2C2I5</accession>
<dbReference type="PROSITE" id="PS50082">
    <property type="entry name" value="WD_REPEATS_2"/>
    <property type="match status" value="1"/>
</dbReference>
<dbReference type="InterPro" id="IPR037289">
    <property type="entry name" value="Elp2"/>
</dbReference>
<keyword evidence="6" id="KW-0963">Cytoplasm</keyword>
<proteinExistence type="inferred from homology"/>
<dbReference type="GO" id="GO:0033588">
    <property type="term" value="C:elongator holoenzyme complex"/>
    <property type="evidence" value="ECO:0007669"/>
    <property type="project" value="InterPro"/>
</dbReference>
<evidence type="ECO:0000256" key="4">
    <source>
        <dbReference type="ARBA" id="ARBA00005881"/>
    </source>
</evidence>
<comment type="similarity">
    <text evidence="4">Belongs to the WD repeat ELP2 family.</text>
</comment>
<dbReference type="GO" id="GO:0002098">
    <property type="term" value="P:tRNA wobble uridine modification"/>
    <property type="evidence" value="ECO:0007669"/>
    <property type="project" value="InterPro"/>
</dbReference>
<comment type="caution">
    <text evidence="12">The sequence shown here is derived from an EMBL/GenBank/DDBJ whole genome shotgun (WGS) entry which is preliminary data.</text>
</comment>
<evidence type="ECO:0000256" key="6">
    <source>
        <dbReference type="ARBA" id="ARBA00022490"/>
    </source>
</evidence>
<evidence type="ECO:0000256" key="2">
    <source>
        <dbReference type="ARBA" id="ARBA00004496"/>
    </source>
</evidence>
<dbReference type="InterPro" id="IPR036322">
    <property type="entry name" value="WD40_repeat_dom_sf"/>
</dbReference>
<evidence type="ECO:0000256" key="5">
    <source>
        <dbReference type="ARBA" id="ARBA00020267"/>
    </source>
</evidence>
<dbReference type="Proteomes" id="UP000499080">
    <property type="component" value="Unassembled WGS sequence"/>
</dbReference>
<keyword evidence="7 11" id="KW-0853">WD repeat</keyword>
<dbReference type="UniPathway" id="UPA00988"/>
<dbReference type="EMBL" id="BGPR01085166">
    <property type="protein sequence ID" value="GBL98313.1"/>
    <property type="molecule type" value="Genomic_DNA"/>
</dbReference>
<dbReference type="PANTHER" id="PTHR44111:SF1">
    <property type="entry name" value="ELONGATOR COMPLEX PROTEIN 2"/>
    <property type="match status" value="1"/>
</dbReference>
<dbReference type="OrthoDB" id="27911at2759"/>
<protein>
    <recommendedName>
        <fullName evidence="5">Elongator complex protein 2</fullName>
    </recommendedName>
</protein>
<comment type="pathway">
    <text evidence="3">tRNA modification; 5-methoxycarbonylmethyl-2-thiouridine-tRNA biosynthesis.</text>
</comment>
<evidence type="ECO:0000256" key="9">
    <source>
        <dbReference type="ARBA" id="ARBA00022737"/>
    </source>
</evidence>
<dbReference type="GO" id="GO:0005634">
    <property type="term" value="C:nucleus"/>
    <property type="evidence" value="ECO:0007669"/>
    <property type="project" value="UniProtKB-SubCell"/>
</dbReference>